<proteinExistence type="predicted"/>
<evidence type="ECO:0000313" key="8">
    <source>
        <dbReference type="EMBL" id="CAK9441430.1"/>
    </source>
</evidence>
<dbReference type="InterPro" id="IPR037700">
    <property type="entry name" value="NUP88/NUP82"/>
</dbReference>
<keyword evidence="7" id="KW-0539">Nucleus</keyword>
<name>A0ABP0ZT53_9ASCO</name>
<evidence type="ECO:0000256" key="4">
    <source>
        <dbReference type="ARBA" id="ARBA00022927"/>
    </source>
</evidence>
<evidence type="ECO:0000256" key="5">
    <source>
        <dbReference type="ARBA" id="ARBA00023010"/>
    </source>
</evidence>
<sequence length="741" mass="82557">MADELNSSIASQSIFQTYLPTSVSQELNRAQGNKLVCKNNTELYFAVDNLVRCCNINPITKNYKLLETHGANFEIDSLVMNESSTFLAVVGETHINVVSLPTQLNTRSTLSVFIETSDYSIEIPSKIKKVLWQGVCANDCVLVVLNDQSEIFAFDVLKSTTIPQIHIKVENETKVNSIAIGSRSKISDAVKVYAVTDDKILAFNLYTAATKIAVSERAIVAATEDAESTISLITEEFGSDPSNSFLLRSALEQLEYYRHLQTQLKYNVREVRGVFSSEPYELFRVDLKPNLPISYKPTAVANIGGEDIVAFGDNEQVALFAVIKDDTISYLINVIGSGFVQCEAPAQASYHKPKKGFGFVDTFDETNAERLFWDSELNALDFLQSEKLPVKGSAPSFQSIPNCKDKFAVVIDSNLILVDCSWVTELVADLQSETANKSTSRIIRPSYNLLSSGSSAKEDELRGFALVNKFNQEVAIVVRDQLELIKLTTDAPVGQLQTPAQSLAKIQAAGKTIPPLTILSEPFEEIEANLTTLKASIPLNNPRPGASLEPTIENLEAVDRASHDASKIVSKYTVYAIKLHQRIQAQLKSLSLQAASLDQLSNTTPYDNDQRKKIEQLRQRQAELDLRMKIIRDKISDKVYQAQDPPLSNTELKYFEEINTCNKITQDLIAKLEDYKAQVAKAVNSKDEQVVEEKGHCETGETEDVQVERLQLENKAKSFHFRLKSQDGDIHEMMDKLRIVV</sequence>
<keyword evidence="9" id="KW-1185">Reference proteome</keyword>
<evidence type="ECO:0000313" key="9">
    <source>
        <dbReference type="Proteomes" id="UP001497383"/>
    </source>
</evidence>
<evidence type="ECO:0000256" key="3">
    <source>
        <dbReference type="ARBA" id="ARBA00022816"/>
    </source>
</evidence>
<dbReference type="RefSeq" id="XP_066832236.1">
    <property type="nucleotide sequence ID" value="XM_066975614.1"/>
</dbReference>
<evidence type="ECO:0000256" key="2">
    <source>
        <dbReference type="ARBA" id="ARBA00022448"/>
    </source>
</evidence>
<dbReference type="GeneID" id="92210494"/>
<comment type="subcellular location">
    <subcellularLocation>
        <location evidence="1">Nucleus</location>
        <location evidence="1">Nuclear pore complex</location>
    </subcellularLocation>
</comment>
<keyword evidence="4" id="KW-0653">Protein transport</keyword>
<keyword evidence="5" id="KW-0811">Translocation</keyword>
<dbReference type="Proteomes" id="UP001497383">
    <property type="component" value="Chromosome 6"/>
</dbReference>
<keyword evidence="2" id="KW-0813">Transport</keyword>
<accession>A0ABP0ZT53</accession>
<keyword evidence="6" id="KW-0906">Nuclear pore complex</keyword>
<evidence type="ECO:0008006" key="10">
    <source>
        <dbReference type="Google" id="ProtNLM"/>
    </source>
</evidence>
<gene>
    <name evidence="8" type="ORF">LODBEIA_P52980</name>
</gene>
<organism evidence="8 9">
    <name type="scientific">Lodderomyces beijingensis</name>
    <dbReference type="NCBI Taxonomy" id="1775926"/>
    <lineage>
        <taxon>Eukaryota</taxon>
        <taxon>Fungi</taxon>
        <taxon>Dikarya</taxon>
        <taxon>Ascomycota</taxon>
        <taxon>Saccharomycotina</taxon>
        <taxon>Pichiomycetes</taxon>
        <taxon>Debaryomycetaceae</taxon>
        <taxon>Candida/Lodderomyces clade</taxon>
        <taxon>Lodderomyces</taxon>
    </lineage>
</organism>
<dbReference type="PANTHER" id="PTHR13257">
    <property type="entry name" value="NUCLEOPORIN NUP84-RELATED"/>
    <property type="match status" value="1"/>
</dbReference>
<dbReference type="EMBL" id="OZ022410">
    <property type="protein sequence ID" value="CAK9441430.1"/>
    <property type="molecule type" value="Genomic_DNA"/>
</dbReference>
<reference evidence="8 9" key="1">
    <citation type="submission" date="2024-03" db="EMBL/GenBank/DDBJ databases">
        <authorList>
            <person name="Brejova B."/>
        </authorList>
    </citation>
    <scope>NUCLEOTIDE SEQUENCE [LARGE SCALE GENOMIC DNA]</scope>
    <source>
        <strain evidence="8 9">CBS 14171</strain>
    </source>
</reference>
<evidence type="ECO:0000256" key="6">
    <source>
        <dbReference type="ARBA" id="ARBA00023132"/>
    </source>
</evidence>
<keyword evidence="3" id="KW-0509">mRNA transport</keyword>
<dbReference type="PANTHER" id="PTHR13257:SF0">
    <property type="entry name" value="NUCLEAR PORE COMPLEX PROTEIN NUP88"/>
    <property type="match status" value="1"/>
</dbReference>
<evidence type="ECO:0000256" key="7">
    <source>
        <dbReference type="ARBA" id="ARBA00023242"/>
    </source>
</evidence>
<evidence type="ECO:0000256" key="1">
    <source>
        <dbReference type="ARBA" id="ARBA00004567"/>
    </source>
</evidence>
<protein>
    <recommendedName>
        <fullName evidence="10">Nucleoporin Nup82</fullName>
    </recommendedName>
</protein>